<name>A0A4S4N442_9APHY</name>
<feature type="compositionally biased region" description="Basic and acidic residues" evidence="2">
    <location>
        <begin position="415"/>
        <end position="432"/>
    </location>
</feature>
<feature type="compositionally biased region" description="Polar residues" evidence="2">
    <location>
        <begin position="319"/>
        <end position="339"/>
    </location>
</feature>
<dbReference type="Proteomes" id="UP000308730">
    <property type="component" value="Unassembled WGS sequence"/>
</dbReference>
<dbReference type="GO" id="GO:0005634">
    <property type="term" value="C:nucleus"/>
    <property type="evidence" value="ECO:0007669"/>
    <property type="project" value="TreeGrafter"/>
</dbReference>
<dbReference type="InterPro" id="IPR014756">
    <property type="entry name" value="Ig_E-set"/>
</dbReference>
<evidence type="ECO:0000256" key="2">
    <source>
        <dbReference type="SAM" id="MobiDB-lite"/>
    </source>
</evidence>
<dbReference type="Gene3D" id="2.60.40.10">
    <property type="entry name" value="Immunoglobulins"/>
    <property type="match status" value="1"/>
</dbReference>
<dbReference type="SUPFAM" id="SSF81296">
    <property type="entry name" value="E set domains"/>
    <property type="match status" value="1"/>
</dbReference>
<keyword evidence="5" id="KW-1185">Reference proteome</keyword>
<gene>
    <name evidence="4" type="ORF">EUX98_g461</name>
</gene>
<dbReference type="InterPro" id="IPR050827">
    <property type="entry name" value="CRP1_MDG1_kinase"/>
</dbReference>
<dbReference type="AlphaFoldDB" id="A0A4S4N442"/>
<accession>A0A4S4N442</accession>
<dbReference type="CDD" id="cd02859">
    <property type="entry name" value="E_set_AMPKbeta_like_N"/>
    <property type="match status" value="1"/>
</dbReference>
<evidence type="ECO:0000256" key="1">
    <source>
        <dbReference type="ARBA" id="ARBA00010926"/>
    </source>
</evidence>
<dbReference type="InterPro" id="IPR032640">
    <property type="entry name" value="AMPK1_CBM"/>
</dbReference>
<feature type="compositionally biased region" description="Low complexity" evidence="2">
    <location>
        <begin position="379"/>
        <end position="394"/>
    </location>
</feature>
<feature type="domain" description="AMP-activated protein kinase glycogen-binding" evidence="3">
    <location>
        <begin position="9"/>
        <end position="87"/>
    </location>
</feature>
<dbReference type="GO" id="GO:0019901">
    <property type="term" value="F:protein kinase binding"/>
    <property type="evidence" value="ECO:0007669"/>
    <property type="project" value="TreeGrafter"/>
</dbReference>
<dbReference type="Pfam" id="PF16561">
    <property type="entry name" value="AMPK1_CBM"/>
    <property type="match status" value="1"/>
</dbReference>
<dbReference type="OrthoDB" id="5873279at2759"/>
<reference evidence="4 5" key="1">
    <citation type="submission" date="2019-02" db="EMBL/GenBank/DDBJ databases">
        <title>Genome sequencing of the rare red list fungi Antrodiella citrinella (Flaviporus citrinellus).</title>
        <authorList>
            <person name="Buettner E."/>
            <person name="Kellner H."/>
        </authorList>
    </citation>
    <scope>NUCLEOTIDE SEQUENCE [LARGE SCALE GENOMIC DNA]</scope>
    <source>
        <strain evidence="4 5">DSM 108506</strain>
    </source>
</reference>
<evidence type="ECO:0000259" key="3">
    <source>
        <dbReference type="Pfam" id="PF16561"/>
    </source>
</evidence>
<feature type="region of interest" description="Disordered" evidence="2">
    <location>
        <begin position="318"/>
        <end position="432"/>
    </location>
</feature>
<comment type="caution">
    <text evidence="4">The sequence shown here is derived from an EMBL/GenBank/DDBJ whole genome shotgun (WGS) entry which is preliminary data.</text>
</comment>
<organism evidence="4 5">
    <name type="scientific">Antrodiella citrinella</name>
    <dbReference type="NCBI Taxonomy" id="2447956"/>
    <lineage>
        <taxon>Eukaryota</taxon>
        <taxon>Fungi</taxon>
        <taxon>Dikarya</taxon>
        <taxon>Basidiomycota</taxon>
        <taxon>Agaricomycotina</taxon>
        <taxon>Agaricomycetes</taxon>
        <taxon>Polyporales</taxon>
        <taxon>Steccherinaceae</taxon>
        <taxon>Antrodiella</taxon>
    </lineage>
</organism>
<dbReference type="GO" id="GO:0007165">
    <property type="term" value="P:signal transduction"/>
    <property type="evidence" value="ECO:0007669"/>
    <property type="project" value="TreeGrafter"/>
</dbReference>
<dbReference type="PANTHER" id="PTHR10343">
    <property type="entry name" value="5'-AMP-ACTIVATED PROTEIN KINASE , BETA SUBUNIT"/>
    <property type="match status" value="1"/>
</dbReference>
<comment type="similarity">
    <text evidence="1">Belongs to the 5'-AMP-activated protein kinase beta subunit family.</text>
</comment>
<feature type="region of interest" description="Disordered" evidence="2">
    <location>
        <begin position="216"/>
        <end position="246"/>
    </location>
</feature>
<dbReference type="EMBL" id="SGPM01000003">
    <property type="protein sequence ID" value="THH33799.1"/>
    <property type="molecule type" value="Genomic_DNA"/>
</dbReference>
<dbReference type="GO" id="GO:0005737">
    <property type="term" value="C:cytoplasm"/>
    <property type="evidence" value="ECO:0007669"/>
    <property type="project" value="TreeGrafter"/>
</dbReference>
<dbReference type="GO" id="GO:0031588">
    <property type="term" value="C:nucleotide-activated protein kinase complex"/>
    <property type="evidence" value="ECO:0007669"/>
    <property type="project" value="TreeGrafter"/>
</dbReference>
<sequence length="432" mass="44691">MSDSDLHEALFKWPHSEPNDVIVTGSFDSWSRTIHLARTPSGFAGTVKIPWGQKVVYKYLVDGMWTTTDTQPTELDPIGNINNVYNAPARPIQPKTQEPPAVLAPSAVTPTPIQPEPTSQTNGVIAAAKETAVGIAEAIAPGTTEKSEPADVSTSPSEPTAVESVVTAVQNAATSASETTAIAASAAVSAVTAAVQAVSNAVSKASSLLNFPLHSSSEPAKPEVGQEYAPESVLPSSAESNPVAPDVPVSILPLNVNSDVPTTNGDTSSKVPETTVVEGAASSEDAPAVPAKEVSTHAPIIVNGQATTSKPTAVILPPVTSSEIPTTSVTPAPNGASNKAETESAPAADAPTLSKAGSTNGHSKRMNFPTLGRNHRHSSSAGSQSEHSETSSATNTVASRVNSQRKQRKSSFFGKIKDLFHHDHPHKEALSK</sequence>
<dbReference type="InterPro" id="IPR013783">
    <property type="entry name" value="Ig-like_fold"/>
</dbReference>
<dbReference type="PANTHER" id="PTHR10343:SF84">
    <property type="entry name" value="5'-AMP-ACTIVATED PROTEIN KINASE SUBUNIT BETA-1"/>
    <property type="match status" value="1"/>
</dbReference>
<proteinExistence type="inferred from homology"/>
<protein>
    <recommendedName>
        <fullName evidence="3">AMP-activated protein kinase glycogen-binding domain-containing protein</fullName>
    </recommendedName>
</protein>
<evidence type="ECO:0000313" key="4">
    <source>
        <dbReference type="EMBL" id="THH33799.1"/>
    </source>
</evidence>
<evidence type="ECO:0000313" key="5">
    <source>
        <dbReference type="Proteomes" id="UP000308730"/>
    </source>
</evidence>